<dbReference type="InterPro" id="IPR012337">
    <property type="entry name" value="RNaseH-like_sf"/>
</dbReference>
<dbReference type="PANTHER" id="PTHR13620:SF104">
    <property type="entry name" value="EXONUCLEASE 3'-5' DOMAIN-CONTAINING PROTEIN 2"/>
    <property type="match status" value="1"/>
</dbReference>
<evidence type="ECO:0000313" key="5">
    <source>
        <dbReference type="EMBL" id="WRT67397.1"/>
    </source>
</evidence>
<evidence type="ECO:0000259" key="4">
    <source>
        <dbReference type="Pfam" id="PF01612"/>
    </source>
</evidence>
<proteinExistence type="predicted"/>
<feature type="region of interest" description="Disordered" evidence="3">
    <location>
        <begin position="33"/>
        <end position="182"/>
    </location>
</feature>
<feature type="compositionally biased region" description="Low complexity" evidence="3">
    <location>
        <begin position="137"/>
        <end position="176"/>
    </location>
</feature>
<dbReference type="GeneID" id="87956499"/>
<dbReference type="EMBL" id="CP141885">
    <property type="protein sequence ID" value="WRT67397.1"/>
    <property type="molecule type" value="Genomic_DNA"/>
</dbReference>
<dbReference type="InterPro" id="IPR002562">
    <property type="entry name" value="3'-5'_exonuclease_dom"/>
</dbReference>
<dbReference type="Gene3D" id="3.30.420.10">
    <property type="entry name" value="Ribonuclease H-like superfamily/Ribonuclease H"/>
    <property type="match status" value="1"/>
</dbReference>
<evidence type="ECO:0000313" key="6">
    <source>
        <dbReference type="Proteomes" id="UP001329825"/>
    </source>
</evidence>
<evidence type="ECO:0000256" key="1">
    <source>
        <dbReference type="ARBA" id="ARBA00022722"/>
    </source>
</evidence>
<sequence>MSNSDGNQSGKNTKSLLDDLDLGIGIWEGKTVFTSEPTPFRSRGKPQTPRGVKVGSSTSPISISSSSPSPSISPSPVVFSSSPNLPRPRAVPQYTSPLPRAAYTSSQGGSQKPIHPFFNRARSVPTPSQPRYVAHYSSTEASTSSQPSVTESQSSELSFPPSSQQNQSQNQNQNQNHDQKLKRDKELDYLADEIEKMSFSKPKSRKPLVTPATIPVPNQIAKEPISYKRNASKPTATLPRPSNLPIFHYSQYTPAPQVAYTSSIEEANDLLSCLKGDVLGFDLEWPPGGRHRILQKDGSYVEKRIAMTWNETTRKYDIGQGRTALMQFCDEKLVVLVHLGEKMDIPSKAIEILRSPSIYKLGVQVRGDGQKLLRDFPDHFIPPRPSPPTTISPSNDIGLKGLFELSLLARAVDSIGTGPGGGLISLSNLSKWYLEKELDKDKDVRKGDWTGVLDQKQKDYAANDVYASLQIFNKLRSIAKENDFPLDLNKYLSVVESFGSLVKPVTNGTRPIGSKDAFGAHLQIGDKSVTLQGGVRPPTPAQLSALNDFVGGVTIASVAERKGIKLATAEGYICNALQILGADFLSKEQRRRLWDEVTRQTYTWKRNKELYKVLKEEFDPTASSGSESEEVVE</sequence>
<dbReference type="CDD" id="cd06141">
    <property type="entry name" value="WRN_exo"/>
    <property type="match status" value="1"/>
</dbReference>
<dbReference type="PANTHER" id="PTHR13620">
    <property type="entry name" value="3-5 EXONUCLEASE"/>
    <property type="match status" value="1"/>
</dbReference>
<evidence type="ECO:0000256" key="2">
    <source>
        <dbReference type="ARBA" id="ARBA00022801"/>
    </source>
</evidence>
<keyword evidence="1" id="KW-0540">Nuclease</keyword>
<protein>
    <recommendedName>
        <fullName evidence="4">3'-5' exonuclease domain-containing protein</fullName>
    </recommendedName>
</protein>
<dbReference type="Proteomes" id="UP001329825">
    <property type="component" value="Chromosome 5"/>
</dbReference>
<dbReference type="RefSeq" id="XP_062792137.1">
    <property type="nucleotide sequence ID" value="XM_062936086.1"/>
</dbReference>
<evidence type="ECO:0000256" key="3">
    <source>
        <dbReference type="SAM" id="MobiDB-lite"/>
    </source>
</evidence>
<keyword evidence="2" id="KW-0378">Hydrolase</keyword>
<accession>A0ABZ1D1E2</accession>
<feature type="domain" description="3'-5' exonuclease" evidence="4">
    <location>
        <begin position="315"/>
        <end position="477"/>
    </location>
</feature>
<keyword evidence="6" id="KW-1185">Reference proteome</keyword>
<dbReference type="InterPro" id="IPR036397">
    <property type="entry name" value="RNaseH_sf"/>
</dbReference>
<gene>
    <name evidence="5" type="ORF">IL334_004368</name>
</gene>
<dbReference type="SUPFAM" id="SSF53098">
    <property type="entry name" value="Ribonuclease H-like"/>
    <property type="match status" value="1"/>
</dbReference>
<organism evidence="5 6">
    <name type="scientific">Kwoniella shivajii</name>
    <dbReference type="NCBI Taxonomy" id="564305"/>
    <lineage>
        <taxon>Eukaryota</taxon>
        <taxon>Fungi</taxon>
        <taxon>Dikarya</taxon>
        <taxon>Basidiomycota</taxon>
        <taxon>Agaricomycotina</taxon>
        <taxon>Tremellomycetes</taxon>
        <taxon>Tremellales</taxon>
        <taxon>Cryptococcaceae</taxon>
        <taxon>Kwoniella</taxon>
    </lineage>
</organism>
<feature type="compositionally biased region" description="Low complexity" evidence="3">
    <location>
        <begin position="56"/>
        <end position="83"/>
    </location>
</feature>
<reference evidence="5 6" key="1">
    <citation type="submission" date="2024-01" db="EMBL/GenBank/DDBJ databases">
        <title>Comparative genomics of Cryptococcus and Kwoniella reveals pathogenesis evolution and contrasting modes of karyotype evolution via chromosome fusion or intercentromeric recombination.</title>
        <authorList>
            <person name="Coelho M.A."/>
            <person name="David-Palma M."/>
            <person name="Shea T."/>
            <person name="Bowers K."/>
            <person name="McGinley-Smith S."/>
            <person name="Mohammad A.W."/>
            <person name="Gnirke A."/>
            <person name="Yurkov A.M."/>
            <person name="Nowrousian M."/>
            <person name="Sun S."/>
            <person name="Cuomo C.A."/>
            <person name="Heitman J."/>
        </authorList>
    </citation>
    <scope>NUCLEOTIDE SEQUENCE [LARGE SCALE GENOMIC DNA]</scope>
    <source>
        <strain evidence="5">CBS 11374</strain>
    </source>
</reference>
<name>A0ABZ1D1E2_9TREE</name>
<dbReference type="Pfam" id="PF01612">
    <property type="entry name" value="DNA_pol_A_exo1"/>
    <property type="match status" value="1"/>
</dbReference>
<dbReference type="InterPro" id="IPR051132">
    <property type="entry name" value="3-5_Exonuclease_domain"/>
</dbReference>